<proteinExistence type="predicted"/>
<comment type="caution">
    <text evidence="1">The sequence shown here is derived from an EMBL/GenBank/DDBJ whole genome shotgun (WGS) entry which is preliminary data.</text>
</comment>
<reference evidence="1 2" key="1">
    <citation type="submission" date="2021-08" db="EMBL/GenBank/DDBJ databases">
        <title>Comparative Genomics Analysis of the Genus Qipengyuania Reveals Extensive Genetic Diversity and Metabolic Versatility, Including the Description of Fifteen Novel Species.</title>
        <authorList>
            <person name="Liu Y."/>
        </authorList>
    </citation>
    <scope>NUCLEOTIDE SEQUENCE [LARGE SCALE GENOMIC DNA]</scope>
    <source>
        <strain evidence="1 2">6D47A</strain>
    </source>
</reference>
<dbReference type="Proteomes" id="UP000755104">
    <property type="component" value="Unassembled WGS sequence"/>
</dbReference>
<name>A0ABS7JBY6_9SPHN</name>
<organism evidence="1 2">
    <name type="scientific">Qipengyuania qiaonensis</name>
    <dbReference type="NCBI Taxonomy" id="2867240"/>
    <lineage>
        <taxon>Bacteria</taxon>
        <taxon>Pseudomonadati</taxon>
        <taxon>Pseudomonadota</taxon>
        <taxon>Alphaproteobacteria</taxon>
        <taxon>Sphingomonadales</taxon>
        <taxon>Erythrobacteraceae</taxon>
        <taxon>Qipengyuania</taxon>
    </lineage>
</organism>
<dbReference type="EMBL" id="JAIGNO010000010">
    <property type="protein sequence ID" value="MBX7483574.1"/>
    <property type="molecule type" value="Genomic_DNA"/>
</dbReference>
<accession>A0ABS7JBY6</accession>
<dbReference type="RefSeq" id="WP_221559486.1">
    <property type="nucleotide sequence ID" value="NZ_JAIGNO010000010.1"/>
</dbReference>
<protein>
    <submittedName>
        <fullName evidence="1">Uncharacterized protein</fullName>
    </submittedName>
</protein>
<evidence type="ECO:0000313" key="2">
    <source>
        <dbReference type="Proteomes" id="UP000755104"/>
    </source>
</evidence>
<sequence length="102" mass="10930">MDARGDTPYLNDAMLRRLITLLALLTGLAAAGAPAHAVIYNEASGVELAAKAEKARKGDACECSRVNRQSFDTIRAKKPCKPAPVITVVIPTVQFGVDRSYE</sequence>
<gene>
    <name evidence="1" type="ORF">K3174_13645</name>
</gene>
<evidence type="ECO:0000313" key="1">
    <source>
        <dbReference type="EMBL" id="MBX7483574.1"/>
    </source>
</evidence>
<keyword evidence="2" id="KW-1185">Reference proteome</keyword>